<comment type="subunit">
    <text evidence="7">Part of the 50S ribosomal subunit; part of the 5S rRNA/L5/L18/L25 subcomplex. Contacts the 5S and 23S rRNAs.</text>
</comment>
<dbReference type="InterPro" id="IPR004389">
    <property type="entry name" value="Ribosomal_uL18_bac-type"/>
</dbReference>
<dbReference type="PANTHER" id="PTHR12899:SF3">
    <property type="entry name" value="LARGE RIBOSOMAL SUBUNIT PROTEIN UL18M"/>
    <property type="match status" value="1"/>
</dbReference>
<evidence type="ECO:0000256" key="5">
    <source>
        <dbReference type="ARBA" id="ARBA00023274"/>
    </source>
</evidence>
<evidence type="ECO:0000256" key="3">
    <source>
        <dbReference type="ARBA" id="ARBA00022884"/>
    </source>
</evidence>
<dbReference type="CDD" id="cd00432">
    <property type="entry name" value="Ribosomal_L18_L5e"/>
    <property type="match status" value="1"/>
</dbReference>
<dbReference type="Pfam" id="PF00861">
    <property type="entry name" value="Ribosomal_L18p"/>
    <property type="match status" value="1"/>
</dbReference>
<keyword evidence="5 7" id="KW-0687">Ribonucleoprotein</keyword>
<dbReference type="PANTHER" id="PTHR12899">
    <property type="entry name" value="39S RIBOSOMAL PROTEIN L18, MITOCHONDRIAL"/>
    <property type="match status" value="1"/>
</dbReference>
<dbReference type="GO" id="GO:0006412">
    <property type="term" value="P:translation"/>
    <property type="evidence" value="ECO:0007669"/>
    <property type="project" value="UniProtKB-UniRule"/>
</dbReference>
<keyword evidence="4 7" id="KW-0689">Ribosomal protein</keyword>
<gene>
    <name evidence="7" type="primary">rplR</name>
    <name evidence="8" type="ORF">COU11_02485</name>
</gene>
<dbReference type="AlphaFoldDB" id="A0A2H0UKZ5"/>
<evidence type="ECO:0000256" key="7">
    <source>
        <dbReference type="HAMAP-Rule" id="MF_01337"/>
    </source>
</evidence>
<evidence type="ECO:0000313" key="8">
    <source>
        <dbReference type="EMBL" id="PIR87073.1"/>
    </source>
</evidence>
<dbReference type="GO" id="GO:0008097">
    <property type="term" value="F:5S rRNA binding"/>
    <property type="evidence" value="ECO:0007669"/>
    <property type="project" value="TreeGrafter"/>
</dbReference>
<dbReference type="NCBIfam" id="TIGR00060">
    <property type="entry name" value="L18_bact"/>
    <property type="match status" value="1"/>
</dbReference>
<name>A0A2H0UKZ5_9BACT</name>
<organism evidence="8 9">
    <name type="scientific">Candidatus Harrisonbacteria bacterium CG10_big_fil_rev_8_21_14_0_10_49_15</name>
    <dbReference type="NCBI Taxonomy" id="1974587"/>
    <lineage>
        <taxon>Bacteria</taxon>
        <taxon>Candidatus Harrisoniibacteriota</taxon>
    </lineage>
</organism>
<dbReference type="InterPro" id="IPR005484">
    <property type="entry name" value="Ribosomal_uL18_bac/plant/anim"/>
</dbReference>
<protein>
    <recommendedName>
        <fullName evidence="6 7">Large ribosomal subunit protein uL18</fullName>
    </recommendedName>
</protein>
<dbReference type="Gene3D" id="3.30.420.100">
    <property type="match status" value="1"/>
</dbReference>
<comment type="function">
    <text evidence="7">This is one of the proteins that bind and probably mediate the attachment of the 5S RNA into the large ribosomal subunit, where it forms part of the central protuberance.</text>
</comment>
<dbReference type="EMBL" id="PFBD01000020">
    <property type="protein sequence ID" value="PIR87073.1"/>
    <property type="molecule type" value="Genomic_DNA"/>
</dbReference>
<evidence type="ECO:0000313" key="9">
    <source>
        <dbReference type="Proteomes" id="UP000229526"/>
    </source>
</evidence>
<evidence type="ECO:0000256" key="2">
    <source>
        <dbReference type="ARBA" id="ARBA00022730"/>
    </source>
</evidence>
<keyword evidence="2 7" id="KW-0699">rRNA-binding</keyword>
<dbReference type="GO" id="GO:0003735">
    <property type="term" value="F:structural constituent of ribosome"/>
    <property type="evidence" value="ECO:0007669"/>
    <property type="project" value="InterPro"/>
</dbReference>
<dbReference type="GO" id="GO:0022625">
    <property type="term" value="C:cytosolic large ribosomal subunit"/>
    <property type="evidence" value="ECO:0007669"/>
    <property type="project" value="TreeGrafter"/>
</dbReference>
<comment type="caution">
    <text evidence="8">The sequence shown here is derived from an EMBL/GenBank/DDBJ whole genome shotgun (WGS) entry which is preliminary data.</text>
</comment>
<evidence type="ECO:0000256" key="1">
    <source>
        <dbReference type="ARBA" id="ARBA00007116"/>
    </source>
</evidence>
<dbReference type="InterPro" id="IPR057268">
    <property type="entry name" value="Ribosomal_L18"/>
</dbReference>
<comment type="similarity">
    <text evidence="1 7">Belongs to the universal ribosomal protein uL18 family.</text>
</comment>
<evidence type="ECO:0000256" key="6">
    <source>
        <dbReference type="ARBA" id="ARBA00035197"/>
    </source>
</evidence>
<proteinExistence type="inferred from homology"/>
<dbReference type="SUPFAM" id="SSF53137">
    <property type="entry name" value="Translational machinery components"/>
    <property type="match status" value="1"/>
</dbReference>
<dbReference type="FunFam" id="3.30.420.100:FF:000001">
    <property type="entry name" value="50S ribosomal protein L18"/>
    <property type="match status" value="1"/>
</dbReference>
<dbReference type="HAMAP" id="MF_01337_B">
    <property type="entry name" value="Ribosomal_uL18_B"/>
    <property type="match status" value="1"/>
</dbReference>
<accession>A0A2H0UKZ5</accession>
<dbReference type="Proteomes" id="UP000229526">
    <property type="component" value="Unassembled WGS sequence"/>
</dbReference>
<reference evidence="9" key="1">
    <citation type="submission" date="2017-09" db="EMBL/GenBank/DDBJ databases">
        <title>Depth-based differentiation of microbial function through sediment-hosted aquifers and enrichment of novel symbionts in the deep terrestrial subsurface.</title>
        <authorList>
            <person name="Probst A.J."/>
            <person name="Ladd B."/>
            <person name="Jarett J.K."/>
            <person name="Geller-Mcgrath D.E."/>
            <person name="Sieber C.M.K."/>
            <person name="Emerson J.B."/>
            <person name="Anantharaman K."/>
            <person name="Thomas B.C."/>
            <person name="Malmstrom R."/>
            <person name="Stieglmeier M."/>
            <person name="Klingl A."/>
            <person name="Woyke T."/>
            <person name="Ryan C.M."/>
            <person name="Banfield J.F."/>
        </authorList>
    </citation>
    <scope>NUCLEOTIDE SEQUENCE [LARGE SCALE GENOMIC DNA]</scope>
</reference>
<keyword evidence="3 7" id="KW-0694">RNA-binding</keyword>
<evidence type="ECO:0000256" key="4">
    <source>
        <dbReference type="ARBA" id="ARBA00022980"/>
    </source>
</evidence>
<sequence length="123" mass="13536">MRRHKKQQVVTKKRTVRTRARILGTSTRPRLSIFRSNKGLYVQLIDDASGKTVVSSSVRDAAAAPKGMDLTPGRARAFELGKQIADKAVKAGVSEVVFDRGSYRYHGRVQSFADGARDGGLKF</sequence>